<evidence type="ECO:0000259" key="9">
    <source>
        <dbReference type="PROSITE" id="PS50217"/>
    </source>
</evidence>
<keyword evidence="8" id="KW-0472">Membrane</keyword>
<keyword evidence="6" id="KW-0175">Coiled coil</keyword>
<keyword evidence="8" id="KW-0812">Transmembrane</keyword>
<dbReference type="Gene3D" id="1.20.5.170">
    <property type="match status" value="1"/>
</dbReference>
<gene>
    <name evidence="10" type="ORF">BKA55DRAFT_530237</name>
</gene>
<evidence type="ECO:0000256" key="6">
    <source>
        <dbReference type="SAM" id="Coils"/>
    </source>
</evidence>
<dbReference type="OrthoDB" id="3542681at2759"/>
<keyword evidence="11" id="KW-1185">Reference proteome</keyword>
<feature type="region of interest" description="Disordered" evidence="7">
    <location>
        <begin position="458"/>
        <end position="480"/>
    </location>
</feature>
<feature type="coiled-coil region" evidence="6">
    <location>
        <begin position="598"/>
        <end position="625"/>
    </location>
</feature>
<evidence type="ECO:0000256" key="2">
    <source>
        <dbReference type="ARBA" id="ARBA00023015"/>
    </source>
</evidence>
<dbReference type="GO" id="GO:0005634">
    <property type="term" value="C:nucleus"/>
    <property type="evidence" value="ECO:0007669"/>
    <property type="project" value="UniProtKB-SubCell"/>
</dbReference>
<feature type="domain" description="BZIP" evidence="9">
    <location>
        <begin position="178"/>
        <end position="241"/>
    </location>
</feature>
<sequence>MVSHADRGMDTHDGSHYDLSWGDMPGVLLPWDWHASYSIHYNILASSPEPLISPPYSEYCQNDVMIGSMLNDKDLYSVVLSESLSGLHGVEEQFHPKSRTERACLYEEAALDSPQDHYGSPSAGIASILSLSPPEADPGLPTGTKTGIKTERKKRPRRKLSDKKNAKGTKAGSSKGERKRYMQILERNRRAAANCRARKQHQQDTLTAEVEKLQDRHKELSASCNELRETAFQLKLELLRHGNCDCTLIQQYIASEAVNSVENLISKQSPPTVSTIGQPLGNHGRSINSRYRHRMMWLGCILPLFAIIGLNVMHISLWLYRATKCNCCWRHEFIMSTAGIIPDFDGFEWDGTPNPSEVSSNNLQSLHILTIPTLPSLIVVQADASQSTLNNILSQFEQDPVFLNPLYEVLGYYLSPISPTPNIPLTHLPPNPSSSELYKTGKALSCITNSFIGDDDLRVRSGQVPQSKNSNTKPDSSWADMNRAKVLPQALAAGPLEQNDSTKSNEESPMGLEKTLPEVKMRSASRRPKRVHKKPALPAHVVQARECHNNVEKQYRTRLKLRFERLLAVLEASKMKGESGGEGDSEAPDCGYSRGEVLDFARQRILTLEEENRHLSARIQDLERGFTTHETRSGPFMNAYRACIMFGQVPCRDTIGVKRMLTLQLAKHVRVLYLTQTNCTRLRAGGYPRGVNMAHDVRPHVFAGSWRSKGVETKGDKTYFGVPAKNIIVKAISGSRMTGNHAGIPLLGVGFSGLLTWVVVRLDMTATT</sequence>
<dbReference type="PRINTS" id="PR00043">
    <property type="entry name" value="LEUZIPPRJUN"/>
</dbReference>
<comment type="subcellular location">
    <subcellularLocation>
        <location evidence="1">Nucleus</location>
    </subcellularLocation>
</comment>
<dbReference type="InterPro" id="IPR002112">
    <property type="entry name" value="Leuzip_Jun"/>
</dbReference>
<keyword evidence="2" id="KW-0805">Transcription regulation</keyword>
<keyword evidence="8" id="KW-1133">Transmembrane helix</keyword>
<keyword evidence="4" id="KW-0804">Transcription</keyword>
<dbReference type="AlphaFoldDB" id="A0A9P9FWR5"/>
<comment type="caution">
    <text evidence="10">The sequence shown here is derived from an EMBL/GenBank/DDBJ whole genome shotgun (WGS) entry which is preliminary data.</text>
</comment>
<feature type="compositionally biased region" description="Basic residues" evidence="7">
    <location>
        <begin position="151"/>
        <end position="161"/>
    </location>
</feature>
<evidence type="ECO:0000256" key="8">
    <source>
        <dbReference type="SAM" id="Phobius"/>
    </source>
</evidence>
<dbReference type="GO" id="GO:0003700">
    <property type="term" value="F:DNA-binding transcription factor activity"/>
    <property type="evidence" value="ECO:0007669"/>
    <property type="project" value="InterPro"/>
</dbReference>
<feature type="coiled-coil region" evidence="6">
    <location>
        <begin position="196"/>
        <end position="230"/>
    </location>
</feature>
<dbReference type="GO" id="GO:0046983">
    <property type="term" value="F:protein dimerization activity"/>
    <property type="evidence" value="ECO:0007669"/>
    <property type="project" value="InterPro"/>
</dbReference>
<keyword evidence="5" id="KW-0539">Nucleus</keyword>
<dbReference type="GeneID" id="70219086"/>
<keyword evidence="3" id="KW-0238">DNA-binding</keyword>
<dbReference type="SMART" id="SM00338">
    <property type="entry name" value="BRLZ"/>
    <property type="match status" value="1"/>
</dbReference>
<feature type="region of interest" description="Disordered" evidence="7">
    <location>
        <begin position="492"/>
        <end position="512"/>
    </location>
</feature>
<dbReference type="InterPro" id="IPR036638">
    <property type="entry name" value="HLH_DNA-bd_sf"/>
</dbReference>
<evidence type="ECO:0000256" key="4">
    <source>
        <dbReference type="ARBA" id="ARBA00023163"/>
    </source>
</evidence>
<dbReference type="SUPFAM" id="SSF57959">
    <property type="entry name" value="Leucine zipper domain"/>
    <property type="match status" value="1"/>
</dbReference>
<dbReference type="InterPro" id="IPR051027">
    <property type="entry name" value="bZIP_transcription_factors"/>
</dbReference>
<evidence type="ECO:0000256" key="7">
    <source>
        <dbReference type="SAM" id="MobiDB-lite"/>
    </source>
</evidence>
<dbReference type="RefSeq" id="XP_046041137.1">
    <property type="nucleotide sequence ID" value="XM_046189132.1"/>
</dbReference>
<feature type="region of interest" description="Disordered" evidence="7">
    <location>
        <begin position="115"/>
        <end position="181"/>
    </location>
</feature>
<dbReference type="PROSITE" id="PS50217">
    <property type="entry name" value="BZIP"/>
    <property type="match status" value="1"/>
</dbReference>
<accession>A0A9P9FWR5</accession>
<evidence type="ECO:0000256" key="1">
    <source>
        <dbReference type="ARBA" id="ARBA00004123"/>
    </source>
</evidence>
<dbReference type="Proteomes" id="UP000720189">
    <property type="component" value="Unassembled WGS sequence"/>
</dbReference>
<evidence type="ECO:0000313" key="11">
    <source>
        <dbReference type="Proteomes" id="UP000720189"/>
    </source>
</evidence>
<dbReference type="EMBL" id="JAGMUX010000036">
    <property type="protein sequence ID" value="KAH7205830.1"/>
    <property type="molecule type" value="Genomic_DNA"/>
</dbReference>
<reference evidence="10" key="1">
    <citation type="journal article" date="2021" name="Nat. Commun.">
        <title>Genetic determinants of endophytism in the Arabidopsis root mycobiome.</title>
        <authorList>
            <person name="Mesny F."/>
            <person name="Miyauchi S."/>
            <person name="Thiergart T."/>
            <person name="Pickel B."/>
            <person name="Atanasova L."/>
            <person name="Karlsson M."/>
            <person name="Huettel B."/>
            <person name="Barry K.W."/>
            <person name="Haridas S."/>
            <person name="Chen C."/>
            <person name="Bauer D."/>
            <person name="Andreopoulos W."/>
            <person name="Pangilinan J."/>
            <person name="LaButti K."/>
            <person name="Riley R."/>
            <person name="Lipzen A."/>
            <person name="Clum A."/>
            <person name="Drula E."/>
            <person name="Henrissat B."/>
            <person name="Kohler A."/>
            <person name="Grigoriev I.V."/>
            <person name="Martin F.M."/>
            <person name="Hacquard S."/>
        </authorList>
    </citation>
    <scope>NUCLEOTIDE SEQUENCE</scope>
    <source>
        <strain evidence="10">MPI-CAGE-AT-0023</strain>
    </source>
</reference>
<dbReference type="GO" id="GO:0003677">
    <property type="term" value="F:DNA binding"/>
    <property type="evidence" value="ECO:0007669"/>
    <property type="project" value="UniProtKB-KW"/>
</dbReference>
<dbReference type="InterPro" id="IPR004827">
    <property type="entry name" value="bZIP"/>
</dbReference>
<dbReference type="Gene3D" id="4.10.280.10">
    <property type="entry name" value="Helix-loop-helix DNA-binding domain"/>
    <property type="match status" value="1"/>
</dbReference>
<proteinExistence type="predicted"/>
<dbReference type="SUPFAM" id="SSF47459">
    <property type="entry name" value="HLH, helix-loop-helix DNA-binding domain"/>
    <property type="match status" value="1"/>
</dbReference>
<feature type="transmembrane region" description="Helical" evidence="8">
    <location>
        <begin position="295"/>
        <end position="320"/>
    </location>
</feature>
<name>A0A9P9FWR5_FUSRE</name>
<evidence type="ECO:0000256" key="3">
    <source>
        <dbReference type="ARBA" id="ARBA00023125"/>
    </source>
</evidence>
<protein>
    <recommendedName>
        <fullName evidence="9">BZIP domain-containing protein</fullName>
    </recommendedName>
</protein>
<evidence type="ECO:0000313" key="10">
    <source>
        <dbReference type="EMBL" id="KAH7205830.1"/>
    </source>
</evidence>
<dbReference type="InterPro" id="IPR046347">
    <property type="entry name" value="bZIP_sf"/>
</dbReference>
<feature type="transmembrane region" description="Helical" evidence="8">
    <location>
        <begin position="742"/>
        <end position="760"/>
    </location>
</feature>
<dbReference type="Pfam" id="PF00170">
    <property type="entry name" value="bZIP_1"/>
    <property type="match status" value="1"/>
</dbReference>
<organism evidence="10 11">
    <name type="scientific">Fusarium redolens</name>
    <dbReference type="NCBI Taxonomy" id="48865"/>
    <lineage>
        <taxon>Eukaryota</taxon>
        <taxon>Fungi</taxon>
        <taxon>Dikarya</taxon>
        <taxon>Ascomycota</taxon>
        <taxon>Pezizomycotina</taxon>
        <taxon>Sordariomycetes</taxon>
        <taxon>Hypocreomycetidae</taxon>
        <taxon>Hypocreales</taxon>
        <taxon>Nectriaceae</taxon>
        <taxon>Fusarium</taxon>
        <taxon>Fusarium redolens species complex</taxon>
    </lineage>
</organism>
<evidence type="ECO:0000256" key="5">
    <source>
        <dbReference type="ARBA" id="ARBA00023242"/>
    </source>
</evidence>
<feature type="compositionally biased region" description="Polar residues" evidence="7">
    <location>
        <begin position="463"/>
        <end position="475"/>
    </location>
</feature>
<dbReference type="PANTHER" id="PTHR19304">
    <property type="entry name" value="CYCLIC-AMP RESPONSE ELEMENT BINDING PROTEIN"/>
    <property type="match status" value="1"/>
</dbReference>